<dbReference type="EMBL" id="CADEHS020000007">
    <property type="protein sequence ID" value="CAG9943547.1"/>
    <property type="molecule type" value="Genomic_DNA"/>
</dbReference>
<protein>
    <submittedName>
        <fullName evidence="1">Uncharacterized protein</fullName>
    </submittedName>
</protein>
<name>A0ACA9TSM0_BIOOC</name>
<accession>A0ACA9TSM0</accession>
<comment type="caution">
    <text evidence="1">The sequence shown here is derived from an EMBL/GenBank/DDBJ whole genome shotgun (WGS) entry which is preliminary data.</text>
</comment>
<proteinExistence type="predicted"/>
<organism evidence="1 2">
    <name type="scientific">Clonostachys rosea f. rosea IK726</name>
    <dbReference type="NCBI Taxonomy" id="1349383"/>
    <lineage>
        <taxon>Eukaryota</taxon>
        <taxon>Fungi</taxon>
        <taxon>Dikarya</taxon>
        <taxon>Ascomycota</taxon>
        <taxon>Pezizomycotina</taxon>
        <taxon>Sordariomycetes</taxon>
        <taxon>Hypocreomycetidae</taxon>
        <taxon>Hypocreales</taxon>
        <taxon>Bionectriaceae</taxon>
        <taxon>Clonostachys</taxon>
    </lineage>
</organism>
<keyword evidence="2" id="KW-1185">Reference proteome</keyword>
<dbReference type="Proteomes" id="UP000836387">
    <property type="component" value="Unassembled WGS sequence"/>
</dbReference>
<gene>
    <name evidence="1" type="ORF">CRV2_00000705</name>
</gene>
<reference evidence="1" key="1">
    <citation type="submission" date="2020-04" db="EMBL/GenBank/DDBJ databases">
        <authorList>
            <person name="Broberg M."/>
        </authorList>
    </citation>
    <scope>NUCLEOTIDE SEQUENCE</scope>
</reference>
<evidence type="ECO:0000313" key="2">
    <source>
        <dbReference type="Proteomes" id="UP000836387"/>
    </source>
</evidence>
<evidence type="ECO:0000313" key="1">
    <source>
        <dbReference type="EMBL" id="CAG9943547.1"/>
    </source>
</evidence>
<reference evidence="1" key="2">
    <citation type="submission" date="2021-10" db="EMBL/GenBank/DDBJ databases">
        <authorList>
            <person name="Piombo E."/>
        </authorList>
    </citation>
    <scope>NUCLEOTIDE SEQUENCE</scope>
</reference>
<sequence>MYPNSHGIVLFFTFHAECLSVAANVPQGHPARTVLSFAPGPAQANASAEGGGSDSSWRQHNIEIPPHPGPSKNPGTTVFHPRRLQATPVSTPSTSLDFLFGPRRWMGRAGLEFPIAPLPTGYLSRLHPLLSKGRGLLAGHGAEQNEGEREKAGDFQWVARALAAGNWLAVYLGR</sequence>